<comment type="caution">
    <text evidence="6">The sequence shown here is derived from an EMBL/GenBank/DDBJ whole genome shotgun (WGS) entry which is preliminary data.</text>
</comment>
<feature type="binding site" evidence="5">
    <location>
        <position position="89"/>
    </location>
    <ligand>
        <name>Zn(2+)</name>
        <dbReference type="ChEBI" id="CHEBI:29105"/>
    </ligand>
</feature>
<dbReference type="GO" id="GO:0008270">
    <property type="term" value="F:zinc ion binding"/>
    <property type="evidence" value="ECO:0007669"/>
    <property type="project" value="UniProtKB-UniRule"/>
</dbReference>
<dbReference type="HAMAP" id="MF_00213">
    <property type="entry name" value="HypA_HybF"/>
    <property type="match status" value="1"/>
</dbReference>
<dbReference type="Gene3D" id="3.30.2320.80">
    <property type="match status" value="1"/>
</dbReference>
<evidence type="ECO:0000313" key="7">
    <source>
        <dbReference type="Proteomes" id="UP000030321"/>
    </source>
</evidence>
<dbReference type="PANTHER" id="PTHR34535">
    <property type="entry name" value="HYDROGENASE MATURATION FACTOR HYPA"/>
    <property type="match status" value="1"/>
</dbReference>
<comment type="similarity">
    <text evidence="1 5">Belongs to the HypA/HybF family.</text>
</comment>
<evidence type="ECO:0000256" key="2">
    <source>
        <dbReference type="ARBA" id="ARBA00022596"/>
    </source>
</evidence>
<dbReference type="InterPro" id="IPR020538">
    <property type="entry name" value="Hydgase_Ni_incorp_HypA/HybF_CS"/>
</dbReference>
<organism evidence="6 7">
    <name type="scientific">Microcystis aeruginosa NIES-44</name>
    <dbReference type="NCBI Taxonomy" id="449439"/>
    <lineage>
        <taxon>Bacteria</taxon>
        <taxon>Bacillati</taxon>
        <taxon>Cyanobacteriota</taxon>
        <taxon>Cyanophyceae</taxon>
        <taxon>Oscillatoriophycideae</taxon>
        <taxon>Chroococcales</taxon>
        <taxon>Microcystaceae</taxon>
        <taxon>Microcystis</taxon>
    </lineage>
</organism>
<dbReference type="EMBL" id="BBPA01000060">
    <property type="protein sequence ID" value="GAL94715.1"/>
    <property type="molecule type" value="Genomic_DNA"/>
</dbReference>
<sequence>MHELGITQNIIELALEHSRGMKVKRVVLEIGQLTAIMPESIAFCFDTCCQGTNIEGAMLEILEISGLGQCQDCGNELELEYPYGICDRCGSRNIIILQGQELNLKSLETESLCV</sequence>
<evidence type="ECO:0000256" key="1">
    <source>
        <dbReference type="ARBA" id="ARBA00010748"/>
    </source>
</evidence>
<keyword evidence="3 5" id="KW-0479">Metal-binding</keyword>
<feature type="binding site" evidence="5">
    <location>
        <position position="2"/>
    </location>
    <ligand>
        <name>Ni(2+)</name>
        <dbReference type="ChEBI" id="CHEBI:49786"/>
    </ligand>
</feature>
<gene>
    <name evidence="5" type="primary">hypA</name>
    <name evidence="6" type="ORF">N44_03306</name>
</gene>
<dbReference type="PIRSF" id="PIRSF004761">
    <property type="entry name" value="Hydrgn_mat_HypA"/>
    <property type="match status" value="1"/>
</dbReference>
<feature type="binding site" evidence="5">
    <location>
        <position position="70"/>
    </location>
    <ligand>
        <name>Zn(2+)</name>
        <dbReference type="ChEBI" id="CHEBI:29105"/>
    </ligand>
</feature>
<dbReference type="InterPro" id="IPR000688">
    <property type="entry name" value="HypA/HybF"/>
</dbReference>
<dbReference type="NCBIfam" id="TIGR00100">
    <property type="entry name" value="hypA"/>
    <property type="match status" value="1"/>
</dbReference>
<proteinExistence type="inferred from homology"/>
<dbReference type="RefSeq" id="WP_045360863.1">
    <property type="nucleotide sequence ID" value="NZ_BBPA01000060.1"/>
</dbReference>
<dbReference type="Pfam" id="PF01155">
    <property type="entry name" value="HypA"/>
    <property type="match status" value="1"/>
</dbReference>
<comment type="function">
    <text evidence="5">Involved in the maturation of [NiFe] hydrogenases. Required for nickel insertion into the metal center of the hydrogenase.</text>
</comment>
<name>A0A0A1VY80_MICAE</name>
<evidence type="ECO:0000256" key="4">
    <source>
        <dbReference type="ARBA" id="ARBA00022833"/>
    </source>
</evidence>
<dbReference type="Proteomes" id="UP000030321">
    <property type="component" value="Unassembled WGS sequence"/>
</dbReference>
<reference evidence="7" key="1">
    <citation type="journal article" date="2015" name="Genome">
        <title>Whole Genome Sequence of the Non-Microcystin-Producing Microcystis aeruginosa Strain NIES-44.</title>
        <authorList>
            <person name="Okano K."/>
            <person name="Miyata N."/>
            <person name="Ozaki Y."/>
        </authorList>
    </citation>
    <scope>NUCLEOTIDE SEQUENCE [LARGE SCALE GENOMIC DNA]</scope>
    <source>
        <strain evidence="7">NIES-44</strain>
    </source>
</reference>
<dbReference type="AlphaFoldDB" id="A0A0A1VY80"/>
<accession>A0A0A1VY80</accession>
<dbReference type="GO" id="GO:0016151">
    <property type="term" value="F:nickel cation binding"/>
    <property type="evidence" value="ECO:0007669"/>
    <property type="project" value="UniProtKB-UniRule"/>
</dbReference>
<protein>
    <recommendedName>
        <fullName evidence="5">Hydrogenase maturation factor HypA</fullName>
    </recommendedName>
</protein>
<keyword evidence="2 5" id="KW-0533">Nickel</keyword>
<evidence type="ECO:0000256" key="3">
    <source>
        <dbReference type="ARBA" id="ARBA00022723"/>
    </source>
</evidence>
<feature type="binding site" evidence="5">
    <location>
        <position position="86"/>
    </location>
    <ligand>
        <name>Zn(2+)</name>
        <dbReference type="ChEBI" id="CHEBI:29105"/>
    </ligand>
</feature>
<keyword evidence="4 5" id="KW-0862">Zinc</keyword>
<dbReference type="PROSITE" id="PS01249">
    <property type="entry name" value="HYPA"/>
    <property type="match status" value="1"/>
</dbReference>
<dbReference type="PANTHER" id="PTHR34535:SF3">
    <property type="entry name" value="HYDROGENASE MATURATION FACTOR HYPA"/>
    <property type="match status" value="1"/>
</dbReference>
<evidence type="ECO:0000313" key="6">
    <source>
        <dbReference type="EMBL" id="GAL94715.1"/>
    </source>
</evidence>
<feature type="binding site" evidence="5">
    <location>
        <position position="73"/>
    </location>
    <ligand>
        <name>Zn(2+)</name>
        <dbReference type="ChEBI" id="CHEBI:29105"/>
    </ligand>
</feature>
<dbReference type="GO" id="GO:0051604">
    <property type="term" value="P:protein maturation"/>
    <property type="evidence" value="ECO:0007669"/>
    <property type="project" value="InterPro"/>
</dbReference>
<evidence type="ECO:0000256" key="5">
    <source>
        <dbReference type="HAMAP-Rule" id="MF_00213"/>
    </source>
</evidence>